<keyword evidence="1" id="KW-0472">Membrane</keyword>
<dbReference type="AlphaFoldDB" id="A0A7I9VAK4"/>
<feature type="transmembrane region" description="Helical" evidence="1">
    <location>
        <begin position="76"/>
        <end position="101"/>
    </location>
</feature>
<name>A0A7I9VAK4_9ACTN</name>
<feature type="transmembrane region" description="Helical" evidence="1">
    <location>
        <begin position="155"/>
        <end position="176"/>
    </location>
</feature>
<feature type="transmembrane region" description="Helical" evidence="1">
    <location>
        <begin position="113"/>
        <end position="135"/>
    </location>
</feature>
<proteinExistence type="predicted"/>
<evidence type="ECO:0000313" key="2">
    <source>
        <dbReference type="EMBL" id="GEE02100.1"/>
    </source>
</evidence>
<evidence type="ECO:0000313" key="3">
    <source>
        <dbReference type="Proteomes" id="UP000444960"/>
    </source>
</evidence>
<gene>
    <name evidence="2" type="ORF">nbrc107696_25460</name>
</gene>
<keyword evidence="3" id="KW-1185">Reference proteome</keyword>
<dbReference type="InterPro" id="IPR011047">
    <property type="entry name" value="Quinoprotein_ADH-like_sf"/>
</dbReference>
<dbReference type="Proteomes" id="UP000444960">
    <property type="component" value="Unassembled WGS sequence"/>
</dbReference>
<dbReference type="InterPro" id="IPR015943">
    <property type="entry name" value="WD40/YVTN_repeat-like_dom_sf"/>
</dbReference>
<dbReference type="SUPFAM" id="SSF50998">
    <property type="entry name" value="Quinoprotein alcohol dehydrogenase-like"/>
    <property type="match status" value="1"/>
</dbReference>
<keyword evidence="1" id="KW-1133">Transmembrane helix</keyword>
<dbReference type="Gene3D" id="2.130.10.10">
    <property type="entry name" value="YVTN repeat-like/Quinoprotein amine dehydrogenase"/>
    <property type="match status" value="1"/>
</dbReference>
<organism evidence="2 3">
    <name type="scientific">Gordonia spumicola</name>
    <dbReference type="NCBI Taxonomy" id="589161"/>
    <lineage>
        <taxon>Bacteria</taxon>
        <taxon>Bacillati</taxon>
        <taxon>Actinomycetota</taxon>
        <taxon>Actinomycetes</taxon>
        <taxon>Mycobacteriales</taxon>
        <taxon>Gordoniaceae</taxon>
        <taxon>Gordonia</taxon>
    </lineage>
</organism>
<dbReference type="EMBL" id="BJOV01000005">
    <property type="protein sequence ID" value="GEE02100.1"/>
    <property type="molecule type" value="Genomic_DNA"/>
</dbReference>
<feature type="transmembrane region" description="Helical" evidence="1">
    <location>
        <begin position="183"/>
        <end position="202"/>
    </location>
</feature>
<feature type="transmembrane region" description="Helical" evidence="1">
    <location>
        <begin position="33"/>
        <end position="56"/>
    </location>
</feature>
<comment type="caution">
    <text evidence="2">The sequence shown here is derived from an EMBL/GenBank/DDBJ whole genome shotgun (WGS) entry which is preliminary data.</text>
</comment>
<reference evidence="3" key="1">
    <citation type="submission" date="2019-06" db="EMBL/GenBank/DDBJ databases">
        <title>Gordonia isolated from sludge of a wastewater treatment plant.</title>
        <authorList>
            <person name="Tamura T."/>
            <person name="Aoyama K."/>
            <person name="Kang Y."/>
            <person name="Saito S."/>
            <person name="Akiyama N."/>
            <person name="Yazawa K."/>
            <person name="Gonoi T."/>
            <person name="Mikami Y."/>
        </authorList>
    </citation>
    <scope>NUCLEOTIDE SEQUENCE [LARGE SCALE GENOMIC DNA]</scope>
    <source>
        <strain evidence="3">NBRC 107696</strain>
    </source>
</reference>
<protein>
    <submittedName>
        <fullName evidence="2">Uncharacterized protein</fullName>
    </submittedName>
</protein>
<evidence type="ECO:0000256" key="1">
    <source>
        <dbReference type="SAM" id="Phobius"/>
    </source>
</evidence>
<accession>A0A7I9VAK4</accession>
<sequence length="579" mass="61063">MECVYTAIAGYREPVKSKAVVDRLRDPALLSSAAIGVGAGLLAVAAWLAVSALVWGTPNESQNAYGTRGETRFSDIRVPVAGGVAVVAACILAVIAVLLVVHRRPARLGTRRAILILAFCGVVVVTVAAKFARLTGARTDDWGTQGSGFQATVDAWWICLAGLIVVLVGTAATWFSADPGPRLVTVGVWLLTVVVGVGAIGLPPVEDGELTVVHAEMQPKASTVPADVAVPGRVIAGLRSDWPAVGPGYVTGIDTDTDSGVVTADIVMHNASDSSERWRLRIPDGVYTSAAVHTMAGRRQLVVAVHEADGDRTWYGIDVYDGDILWKRVAAPPYLSNSSRNGAQTSYHLLTRSRGEATVTAVDVVTGRDAWTWRAPATCGISSLADRPMDVMVLLQCPDRTRIVRIDAATGRGHDRVAGTPDGLRNIVELEQARGLDGRRFGGSVGGYGPSGEDLPDRIVDLTTGRKLAATGEFTCDEATNCLIADGKKNVTLRSLTGEYPDVAFASSDVPKSVMVLEASVVWTTSTHVVVADRATGRIRTVDGSYTDPTVVGGGVFLQSYVDRDDTESSGLFLPGVHA</sequence>
<keyword evidence="1" id="KW-0812">Transmembrane</keyword>